<name>A0ABP6IHY3_9ACTN</name>
<dbReference type="Pfam" id="PF13481">
    <property type="entry name" value="AAA_25"/>
    <property type="match status" value="1"/>
</dbReference>
<dbReference type="Proteomes" id="UP001500831">
    <property type="component" value="Unassembled WGS sequence"/>
</dbReference>
<evidence type="ECO:0000313" key="1">
    <source>
        <dbReference type="EMBL" id="GAA2875692.1"/>
    </source>
</evidence>
<gene>
    <name evidence="1" type="ORF">GCM10010517_36650</name>
</gene>
<protein>
    <recommendedName>
        <fullName evidence="3">DNA primase</fullName>
    </recommendedName>
</protein>
<comment type="caution">
    <text evidence="1">The sequence shown here is derived from an EMBL/GenBank/DDBJ whole genome shotgun (WGS) entry which is preliminary data.</text>
</comment>
<proteinExistence type="predicted"/>
<dbReference type="SUPFAM" id="SSF52540">
    <property type="entry name" value="P-loop containing nucleoside triphosphate hydrolases"/>
    <property type="match status" value="1"/>
</dbReference>
<sequence>MSTPTEPAWAPDVDKTGAEVQAEHEQTTAARRTWRPADLSAVLDGTYRPPQPTVGARDDGVGMFYPGRAHAVVAESEAGKTWAMLATHAHEMLAGRGTIYLDFEDDEGGVVGRLLAMGVATDVISKYFAYIRPEEPLNVPGSREDLVDALGDIKPTLVTLDGVTEGMTLHGLDPLSNKDVAQFGQMLVKPITTLGAAVVSLDHVTKDKESRGRYAIGAVHKLNGLNGAMYSLENREPFGVGVTGRSGLYISKDRPGQLRRHSLPSAGDRKWFGDLVVTSHHEQFVEVTIEPPAGHSKDSAFRPTHVMAKIANALKDKPAGLSKSAIEGAVGGKHEVARLALETLVNEGYVRIERHGNAHRHILERAFNE</sequence>
<keyword evidence="2" id="KW-1185">Reference proteome</keyword>
<dbReference type="EMBL" id="BAAAVI010000024">
    <property type="protein sequence ID" value="GAA2875692.1"/>
    <property type="molecule type" value="Genomic_DNA"/>
</dbReference>
<dbReference type="InterPro" id="IPR027417">
    <property type="entry name" value="P-loop_NTPase"/>
</dbReference>
<accession>A0ABP6IHY3</accession>
<reference evidence="2" key="1">
    <citation type="journal article" date="2019" name="Int. J. Syst. Evol. Microbiol.">
        <title>The Global Catalogue of Microorganisms (GCM) 10K type strain sequencing project: providing services to taxonomists for standard genome sequencing and annotation.</title>
        <authorList>
            <consortium name="The Broad Institute Genomics Platform"/>
            <consortium name="The Broad Institute Genome Sequencing Center for Infectious Disease"/>
            <person name="Wu L."/>
            <person name="Ma J."/>
        </authorList>
    </citation>
    <scope>NUCLEOTIDE SEQUENCE [LARGE SCALE GENOMIC DNA]</scope>
    <source>
        <strain evidence="2">JCM 6242</strain>
    </source>
</reference>
<evidence type="ECO:0000313" key="2">
    <source>
        <dbReference type="Proteomes" id="UP001500831"/>
    </source>
</evidence>
<dbReference type="RefSeq" id="WP_344972843.1">
    <property type="nucleotide sequence ID" value="NZ_BAAAVI010000024.1"/>
</dbReference>
<dbReference type="Gene3D" id="3.40.50.300">
    <property type="entry name" value="P-loop containing nucleotide triphosphate hydrolases"/>
    <property type="match status" value="1"/>
</dbReference>
<organism evidence="1 2">
    <name type="scientific">Streptosporangium fragile</name>
    <dbReference type="NCBI Taxonomy" id="46186"/>
    <lineage>
        <taxon>Bacteria</taxon>
        <taxon>Bacillati</taxon>
        <taxon>Actinomycetota</taxon>
        <taxon>Actinomycetes</taxon>
        <taxon>Streptosporangiales</taxon>
        <taxon>Streptosporangiaceae</taxon>
        <taxon>Streptosporangium</taxon>
    </lineage>
</organism>
<evidence type="ECO:0008006" key="3">
    <source>
        <dbReference type="Google" id="ProtNLM"/>
    </source>
</evidence>